<name>A0A0F9TNS1_9ZZZZ</name>
<protein>
    <recommendedName>
        <fullName evidence="4">CDP-alcohol phosphatidyltransferase</fullName>
    </recommendedName>
</protein>
<dbReference type="InterPro" id="IPR043130">
    <property type="entry name" value="CDP-OH_PTrfase_TM_dom"/>
</dbReference>
<dbReference type="InterPro" id="IPR000462">
    <property type="entry name" value="CDP-OH_P_trans"/>
</dbReference>
<dbReference type="Pfam" id="PF01066">
    <property type="entry name" value="CDP-OH_P_transf"/>
    <property type="match status" value="1"/>
</dbReference>
<keyword evidence="2" id="KW-1133">Transmembrane helix</keyword>
<evidence type="ECO:0000313" key="3">
    <source>
        <dbReference type="EMBL" id="KKN43058.1"/>
    </source>
</evidence>
<dbReference type="EMBL" id="LAZR01001538">
    <property type="protein sequence ID" value="KKN43058.1"/>
    <property type="molecule type" value="Genomic_DNA"/>
</dbReference>
<feature type="transmembrane region" description="Helical" evidence="2">
    <location>
        <begin position="163"/>
        <end position="183"/>
    </location>
</feature>
<dbReference type="GO" id="GO:0008654">
    <property type="term" value="P:phospholipid biosynthetic process"/>
    <property type="evidence" value="ECO:0007669"/>
    <property type="project" value="InterPro"/>
</dbReference>
<accession>A0A0F9TNS1</accession>
<gene>
    <name evidence="3" type="ORF">LCGC14_0706960</name>
</gene>
<feature type="transmembrane region" description="Helical" evidence="2">
    <location>
        <begin position="27"/>
        <end position="58"/>
    </location>
</feature>
<dbReference type="PROSITE" id="PS00379">
    <property type="entry name" value="CDP_ALCOHOL_P_TRANSF"/>
    <property type="match status" value="1"/>
</dbReference>
<keyword evidence="2" id="KW-0472">Membrane</keyword>
<sequence length="198" mass="22168">MLLQVKKFSSKLLLPLARKLKKIPANIITALGLLFAFLAFLGFLFNYLIIIIICLFITEFFDQLDGVVARIQGPTQLGAFLDSTLDRIGDFFMLVGVILSGYTNLVVGLLVLIGAFLTPYTRAKIEALGIDNLYGVGLIERTDRVPILLIGSILQIWFPTSIWWTMIILAIGTNVTVLQRIIYAIRKFSTVRQLQDTD</sequence>
<dbReference type="InterPro" id="IPR048254">
    <property type="entry name" value="CDP_ALCOHOL_P_TRANSF_CS"/>
</dbReference>
<dbReference type="Gene3D" id="1.20.120.1760">
    <property type="match status" value="1"/>
</dbReference>
<evidence type="ECO:0000256" key="2">
    <source>
        <dbReference type="SAM" id="Phobius"/>
    </source>
</evidence>
<dbReference type="GO" id="GO:0016020">
    <property type="term" value="C:membrane"/>
    <property type="evidence" value="ECO:0007669"/>
    <property type="project" value="InterPro"/>
</dbReference>
<dbReference type="GO" id="GO:0016780">
    <property type="term" value="F:phosphotransferase activity, for other substituted phosphate groups"/>
    <property type="evidence" value="ECO:0007669"/>
    <property type="project" value="InterPro"/>
</dbReference>
<organism evidence="3">
    <name type="scientific">marine sediment metagenome</name>
    <dbReference type="NCBI Taxonomy" id="412755"/>
    <lineage>
        <taxon>unclassified sequences</taxon>
        <taxon>metagenomes</taxon>
        <taxon>ecological metagenomes</taxon>
    </lineage>
</organism>
<proteinExistence type="predicted"/>
<keyword evidence="1" id="KW-0808">Transferase</keyword>
<dbReference type="AlphaFoldDB" id="A0A0F9TNS1"/>
<comment type="caution">
    <text evidence="3">The sequence shown here is derived from an EMBL/GenBank/DDBJ whole genome shotgun (WGS) entry which is preliminary data.</text>
</comment>
<keyword evidence="2" id="KW-0812">Transmembrane</keyword>
<evidence type="ECO:0000256" key="1">
    <source>
        <dbReference type="ARBA" id="ARBA00022679"/>
    </source>
</evidence>
<reference evidence="3" key="1">
    <citation type="journal article" date="2015" name="Nature">
        <title>Complex archaea that bridge the gap between prokaryotes and eukaryotes.</title>
        <authorList>
            <person name="Spang A."/>
            <person name="Saw J.H."/>
            <person name="Jorgensen S.L."/>
            <person name="Zaremba-Niedzwiedzka K."/>
            <person name="Martijn J."/>
            <person name="Lind A.E."/>
            <person name="van Eijk R."/>
            <person name="Schleper C."/>
            <person name="Guy L."/>
            <person name="Ettema T.J."/>
        </authorList>
    </citation>
    <scope>NUCLEOTIDE SEQUENCE</scope>
</reference>
<evidence type="ECO:0008006" key="4">
    <source>
        <dbReference type="Google" id="ProtNLM"/>
    </source>
</evidence>
<feature type="transmembrane region" description="Helical" evidence="2">
    <location>
        <begin position="91"/>
        <end position="117"/>
    </location>
</feature>